<dbReference type="InterPro" id="IPR025487">
    <property type="entry name" value="DUF4379"/>
</dbReference>
<evidence type="ECO:0000256" key="1">
    <source>
        <dbReference type="SAM" id="SignalP"/>
    </source>
</evidence>
<dbReference type="Gene3D" id="3.40.960.10">
    <property type="entry name" value="VSR Endonuclease"/>
    <property type="match status" value="1"/>
</dbReference>
<protein>
    <recommendedName>
        <fullName evidence="2">Treble clef zinc finger domain-containing protein</fullName>
    </recommendedName>
</protein>
<accession>A0A812KW30</accession>
<sequence length="562" mass="62861">MQACIVSAIPVQALQALLSMLLHSAKQHCCGCHARDVFNRTVPAGCFSNLRRPAAQGSSVHRFLFKTALASEESQAPWPKGPSFASAEVQGGMASGIARSEGTCEKQVRLQRLRDHAATLGGKCLAEEYLNNRTKILWRCIRGHTWYATSNHVLSNKSWCPHCAKKAPIGLERLRTHAASLGGHCLATEYANSRQKVSWQCKFGHVWEASPSSVLNQKNWCPKCACLARSSRAKQPRVQLMLHHLQQYAVAKHGLCLAKEYINSKTKVLWQCELKHEWHATPSSVLHTGSWCPTCAGNARKTLQQMRTHAEALGGRCLSTDYSNNYTPLRWTCHSGHQWLASALSVMSHKSWCPHCAKIAPIGLIRLQAHAESLGGSCLSRQYTNSRNMLLWECKRGHAWKASASNILHGSTWCPHCAALTWKNESEVRQVLEAIFAPAKFDARFPAFLQGLQLDGYCPELNLAFEYHGEQHYDPENYFHFGDPSKFQRQQERDSRKVQLCDQAGVRLVVVPFFVKDKHSFVRLALLQWFSVSEVNPVMITSGMRLTDSLTPTTTPVEGLNA</sequence>
<comment type="caution">
    <text evidence="3">The sequence shown here is derived from an EMBL/GenBank/DDBJ whole genome shotgun (WGS) entry which is preliminary data.</text>
</comment>
<evidence type="ECO:0000313" key="4">
    <source>
        <dbReference type="Proteomes" id="UP000604046"/>
    </source>
</evidence>
<evidence type="ECO:0000313" key="3">
    <source>
        <dbReference type="EMBL" id="CAE7237249.1"/>
    </source>
</evidence>
<organism evidence="3 4">
    <name type="scientific">Symbiodinium natans</name>
    <dbReference type="NCBI Taxonomy" id="878477"/>
    <lineage>
        <taxon>Eukaryota</taxon>
        <taxon>Sar</taxon>
        <taxon>Alveolata</taxon>
        <taxon>Dinophyceae</taxon>
        <taxon>Suessiales</taxon>
        <taxon>Symbiodiniaceae</taxon>
        <taxon>Symbiodinium</taxon>
    </lineage>
</organism>
<evidence type="ECO:0000259" key="2">
    <source>
        <dbReference type="Pfam" id="PF14311"/>
    </source>
</evidence>
<keyword evidence="1" id="KW-0732">Signal</keyword>
<reference evidence="3" key="1">
    <citation type="submission" date="2021-02" db="EMBL/GenBank/DDBJ databases">
        <authorList>
            <person name="Dougan E. K."/>
            <person name="Rhodes N."/>
            <person name="Thang M."/>
            <person name="Chan C."/>
        </authorList>
    </citation>
    <scope>NUCLEOTIDE SEQUENCE</scope>
</reference>
<dbReference type="Proteomes" id="UP000604046">
    <property type="component" value="Unassembled WGS sequence"/>
</dbReference>
<dbReference type="EMBL" id="CAJNDS010000846">
    <property type="protein sequence ID" value="CAE7237249.1"/>
    <property type="molecule type" value="Genomic_DNA"/>
</dbReference>
<name>A0A812KW30_9DINO</name>
<dbReference type="OrthoDB" id="2419021at2759"/>
<feature type="chain" id="PRO_5032267251" description="Treble clef zinc finger domain-containing protein" evidence="1">
    <location>
        <begin position="17"/>
        <end position="562"/>
    </location>
</feature>
<keyword evidence="4" id="KW-1185">Reference proteome</keyword>
<dbReference type="AlphaFoldDB" id="A0A812KW30"/>
<gene>
    <name evidence="3" type="ORF">SNAT2548_LOCUS10297</name>
</gene>
<feature type="signal peptide" evidence="1">
    <location>
        <begin position="1"/>
        <end position="16"/>
    </location>
</feature>
<dbReference type="Pfam" id="PF14311">
    <property type="entry name" value="DUF4379"/>
    <property type="match status" value="1"/>
</dbReference>
<feature type="domain" description="Treble clef zinc finger" evidence="2">
    <location>
        <begin position="262"/>
        <end position="297"/>
    </location>
</feature>
<proteinExistence type="predicted"/>